<dbReference type="AlphaFoldDB" id="A0A059FZ57"/>
<dbReference type="Proteomes" id="UP000025061">
    <property type="component" value="Unassembled WGS sequence"/>
</dbReference>
<dbReference type="Gene3D" id="3.40.50.1980">
    <property type="entry name" value="Nitrogenase molybdenum iron protein domain"/>
    <property type="match status" value="2"/>
</dbReference>
<dbReference type="PANTHER" id="PTHR30535:SF34">
    <property type="entry name" value="MOLYBDATE-BINDING PROTEIN MOLA"/>
    <property type="match status" value="1"/>
</dbReference>
<evidence type="ECO:0000313" key="2">
    <source>
        <dbReference type="Proteomes" id="UP000025061"/>
    </source>
</evidence>
<dbReference type="PANTHER" id="PTHR30535">
    <property type="entry name" value="VITAMIN B12-BINDING PROTEIN"/>
    <property type="match status" value="1"/>
</dbReference>
<accession>A0A059FZ57</accession>
<dbReference type="EMBL" id="ARYI01000002">
    <property type="protein sequence ID" value="KCZ95901.1"/>
    <property type="molecule type" value="Genomic_DNA"/>
</dbReference>
<sequence length="260" mass="27381">MGLAGFAVAEPASLTPARPTIVSLDYCADQFVLALADREQILALSKDSERAFSHLREKAAGIPKVRAAAEDVVALAPDVVVRSWGGDVRALSLYQRFGIETVQIGYAEDVDGTAGLLRDVAAAIGQSSRAEDILAVTPAPARPTGRKALYVTPGGVSAGKDTMIASIMTHAGLENANTGTGWTNLPLESLVLEPPALMLAAFFGFDDDATDSWSVSRHPVMQRLMAQAQVIDMDESRVSCGAWFVADEAADIAGALEPAR</sequence>
<protein>
    <submittedName>
        <fullName evidence="1">Iron compound ABC transporter periplasmic substrate-binding protein</fullName>
    </submittedName>
</protein>
<evidence type="ECO:0000313" key="1">
    <source>
        <dbReference type="EMBL" id="KCZ95901.1"/>
    </source>
</evidence>
<dbReference type="InterPro" id="IPR050902">
    <property type="entry name" value="ABC_Transporter_SBP"/>
</dbReference>
<dbReference type="PATRIC" id="fig|1280951.3.peg.812"/>
<comment type="caution">
    <text evidence="1">The sequence shown here is derived from an EMBL/GenBank/DDBJ whole genome shotgun (WGS) entry which is preliminary data.</text>
</comment>
<organism evidence="1 2">
    <name type="scientific">Hyphomonas hirschiana VP5</name>
    <dbReference type="NCBI Taxonomy" id="1280951"/>
    <lineage>
        <taxon>Bacteria</taxon>
        <taxon>Pseudomonadati</taxon>
        <taxon>Pseudomonadota</taxon>
        <taxon>Alphaproteobacteria</taxon>
        <taxon>Hyphomonadales</taxon>
        <taxon>Hyphomonadaceae</taxon>
        <taxon>Hyphomonas</taxon>
    </lineage>
</organism>
<keyword evidence="2" id="KW-1185">Reference proteome</keyword>
<reference evidence="1 2" key="1">
    <citation type="submission" date="2013-04" db="EMBL/GenBank/DDBJ databases">
        <title>Hyphomonas hirschiana VP5 Genome Sequencing.</title>
        <authorList>
            <person name="Lai Q."/>
            <person name="Shao Z."/>
        </authorList>
    </citation>
    <scope>NUCLEOTIDE SEQUENCE [LARGE SCALE GENOMIC DNA]</scope>
    <source>
        <strain evidence="1 2">VP5</strain>
    </source>
</reference>
<proteinExistence type="predicted"/>
<dbReference type="SUPFAM" id="SSF53807">
    <property type="entry name" value="Helical backbone' metal receptor"/>
    <property type="match status" value="1"/>
</dbReference>
<name>A0A059FZ57_9PROT</name>
<gene>
    <name evidence="1" type="ORF">HHI_03982</name>
</gene>